<keyword evidence="1" id="KW-1133">Transmembrane helix</keyword>
<dbReference type="Pfam" id="PF20151">
    <property type="entry name" value="DUF6533"/>
    <property type="match status" value="1"/>
</dbReference>
<reference evidence="4" key="1">
    <citation type="journal article" date="2014" name="Proc. Natl. Acad. Sci. U.S.A.">
        <title>Extensive sampling of basidiomycete genomes demonstrates inadequacy of the white-rot/brown-rot paradigm for wood decay fungi.</title>
        <authorList>
            <person name="Riley R."/>
            <person name="Salamov A.A."/>
            <person name="Brown D.W."/>
            <person name="Nagy L.G."/>
            <person name="Floudas D."/>
            <person name="Held B.W."/>
            <person name="Levasseur A."/>
            <person name="Lombard V."/>
            <person name="Morin E."/>
            <person name="Otillar R."/>
            <person name="Lindquist E.A."/>
            <person name="Sun H."/>
            <person name="LaButti K.M."/>
            <person name="Schmutz J."/>
            <person name="Jabbour D."/>
            <person name="Luo H."/>
            <person name="Baker S.E."/>
            <person name="Pisabarro A.G."/>
            <person name="Walton J.D."/>
            <person name="Blanchette R.A."/>
            <person name="Henrissat B."/>
            <person name="Martin F."/>
            <person name="Cullen D."/>
            <person name="Hibbett D.S."/>
            <person name="Grigoriev I.V."/>
        </authorList>
    </citation>
    <scope>NUCLEOTIDE SEQUENCE [LARGE SCALE GENOMIC DNA]</scope>
    <source>
        <strain evidence="4">MUCL 33604</strain>
    </source>
</reference>
<protein>
    <recommendedName>
        <fullName evidence="2">DUF6533 domain-containing protein</fullName>
    </recommendedName>
</protein>
<keyword evidence="4" id="KW-1185">Reference proteome</keyword>
<dbReference type="Proteomes" id="UP000027265">
    <property type="component" value="Unassembled WGS sequence"/>
</dbReference>
<feature type="domain" description="DUF6533" evidence="2">
    <location>
        <begin position="23"/>
        <end position="68"/>
    </location>
</feature>
<feature type="transmembrane region" description="Helical" evidence="1">
    <location>
        <begin position="89"/>
        <end position="110"/>
    </location>
</feature>
<organism evidence="3 4">
    <name type="scientific">Jaapia argillacea MUCL 33604</name>
    <dbReference type="NCBI Taxonomy" id="933084"/>
    <lineage>
        <taxon>Eukaryota</taxon>
        <taxon>Fungi</taxon>
        <taxon>Dikarya</taxon>
        <taxon>Basidiomycota</taxon>
        <taxon>Agaricomycotina</taxon>
        <taxon>Agaricomycetes</taxon>
        <taxon>Agaricomycetidae</taxon>
        <taxon>Jaapiales</taxon>
        <taxon>Jaapiaceae</taxon>
        <taxon>Jaapia</taxon>
    </lineage>
</organism>
<keyword evidence="1" id="KW-0472">Membrane</keyword>
<feature type="transmembrane region" description="Helical" evidence="1">
    <location>
        <begin position="122"/>
        <end position="142"/>
    </location>
</feature>
<feature type="transmembrane region" description="Helical" evidence="1">
    <location>
        <begin position="244"/>
        <end position="266"/>
    </location>
</feature>
<feature type="transmembrane region" description="Helical" evidence="1">
    <location>
        <begin position="181"/>
        <end position="203"/>
    </location>
</feature>
<feature type="transmembrane region" description="Helical" evidence="1">
    <location>
        <begin position="57"/>
        <end position="77"/>
    </location>
</feature>
<dbReference type="InterPro" id="IPR045340">
    <property type="entry name" value="DUF6533"/>
</dbReference>
<keyword evidence="1" id="KW-0812">Transmembrane</keyword>
<proteinExistence type="predicted"/>
<dbReference type="EMBL" id="KL197711">
    <property type="protein sequence ID" value="KDQ62513.1"/>
    <property type="molecule type" value="Genomic_DNA"/>
</dbReference>
<dbReference type="AlphaFoldDB" id="A0A067Q636"/>
<feature type="transmembrane region" description="Helical" evidence="1">
    <location>
        <begin position="215"/>
        <end position="238"/>
    </location>
</feature>
<dbReference type="HOGENOM" id="CLU_072393_0_0_1"/>
<accession>A0A067Q636</accession>
<evidence type="ECO:0000313" key="3">
    <source>
        <dbReference type="EMBL" id="KDQ62513.1"/>
    </source>
</evidence>
<dbReference type="OrthoDB" id="3251775at2759"/>
<sequence length="310" mass="34943">MCDTACLSHYAEIGAWTTLVGRYGITAVYAVQVYEWLIAFDEEWEHIHQRRWTSVKMAYLFCRYWPLCVFPFHMWAWLGDHEQQTCAGIVRVLYALLIPCPLAAQAVMLLRAVAFTGRNSVVLGILGFGYSILTVLQIWIFGTHFVLVEEVFQEFGRSGCFANDKIAQEHIFIKQVALPTAGLFLAVFLFDVLSIGSIVVHYLRRRSLQIDLGKLFIEQGIAAFVVISVINILSAASYMDSTRVYMGMTLPAAFIIPDIIACRLILTLRRRASRTEFDELQLQSLVVREAVAALEMDDRSGKGVDGQSQA</sequence>
<evidence type="ECO:0000259" key="2">
    <source>
        <dbReference type="Pfam" id="PF20151"/>
    </source>
</evidence>
<gene>
    <name evidence="3" type="ORF">JAAARDRAFT_462613</name>
</gene>
<name>A0A067Q636_9AGAM</name>
<evidence type="ECO:0000313" key="4">
    <source>
        <dbReference type="Proteomes" id="UP000027265"/>
    </source>
</evidence>
<evidence type="ECO:0000256" key="1">
    <source>
        <dbReference type="SAM" id="Phobius"/>
    </source>
</evidence>
<dbReference type="InParanoid" id="A0A067Q636"/>